<dbReference type="AlphaFoldDB" id="A0A6J4MBA1"/>
<feature type="signal peptide" evidence="1">
    <location>
        <begin position="1"/>
        <end position="23"/>
    </location>
</feature>
<name>A0A6J4MBA1_9BACT</name>
<organism evidence="2">
    <name type="scientific">uncultured Gemmatimonadota bacterium</name>
    <dbReference type="NCBI Taxonomy" id="203437"/>
    <lineage>
        <taxon>Bacteria</taxon>
        <taxon>Pseudomonadati</taxon>
        <taxon>Gemmatimonadota</taxon>
        <taxon>environmental samples</taxon>
    </lineage>
</organism>
<evidence type="ECO:0000313" key="2">
    <source>
        <dbReference type="EMBL" id="CAA9354868.1"/>
    </source>
</evidence>
<dbReference type="EMBL" id="CADCTW010000184">
    <property type="protein sequence ID" value="CAA9354868.1"/>
    <property type="molecule type" value="Genomic_DNA"/>
</dbReference>
<evidence type="ECO:0008006" key="3">
    <source>
        <dbReference type="Google" id="ProtNLM"/>
    </source>
</evidence>
<feature type="chain" id="PRO_5026935073" description="DUF3108 domain-containing protein" evidence="1">
    <location>
        <begin position="24"/>
        <end position="232"/>
    </location>
</feature>
<accession>A0A6J4MBA1</accession>
<reference evidence="2" key="1">
    <citation type="submission" date="2020-02" db="EMBL/GenBank/DDBJ databases">
        <authorList>
            <person name="Meier V. D."/>
        </authorList>
    </citation>
    <scope>NUCLEOTIDE SEQUENCE</scope>
    <source>
        <strain evidence="2">AVDCRST_MAG68</strain>
    </source>
</reference>
<gene>
    <name evidence="2" type="ORF">AVDCRST_MAG68-3876</name>
</gene>
<keyword evidence="1" id="KW-0732">Signal</keyword>
<evidence type="ECO:0000256" key="1">
    <source>
        <dbReference type="SAM" id="SignalP"/>
    </source>
</evidence>
<protein>
    <recommendedName>
        <fullName evidence="3">DUF3108 domain-containing protein</fullName>
    </recommendedName>
</protein>
<sequence>MTRQLSRIALFALAALASAPAAAQSGASDQGTFRVYVQDTEVGTEEFTIRQSGSGETSEYTASGKVSLRLPSGSLELTPRLRSRGLQADPASYQVDVGGDSPRKIVGSVGEGRFSARIVTAAGEQLREYAASNGALVLDEGVAHHYFFLAQRTRSGRVPVIVPRENRQVMATVTSRGEEQVEVNGTRVSLYHLVVQPAGAGPHHVWVDALNRVIRVEIPDRGYRAVRTELPR</sequence>
<proteinExistence type="predicted"/>